<evidence type="ECO:0000313" key="4">
    <source>
        <dbReference type="EMBL" id="KXX64753.1"/>
    </source>
</evidence>
<dbReference type="SUPFAM" id="SSF52540">
    <property type="entry name" value="P-loop containing nucleoside triphosphate hydrolases"/>
    <property type="match status" value="1"/>
</dbReference>
<proteinExistence type="predicted"/>
<dbReference type="InterPro" id="IPR006073">
    <property type="entry name" value="GTP-bd"/>
</dbReference>
<evidence type="ECO:0000259" key="3">
    <source>
        <dbReference type="Pfam" id="PF01926"/>
    </source>
</evidence>
<dbReference type="RefSeq" id="WP_062274848.1">
    <property type="nucleotide sequence ID" value="NZ_LSYU01000046.1"/>
</dbReference>
<evidence type="ECO:0000256" key="2">
    <source>
        <dbReference type="SAM" id="Phobius"/>
    </source>
</evidence>
<feature type="domain" description="G" evidence="3">
    <location>
        <begin position="280"/>
        <end position="365"/>
    </location>
</feature>
<evidence type="ECO:0000256" key="1">
    <source>
        <dbReference type="SAM" id="MobiDB-lite"/>
    </source>
</evidence>
<feature type="compositionally biased region" description="Basic and acidic residues" evidence="1">
    <location>
        <begin position="258"/>
        <end position="272"/>
    </location>
</feature>
<keyword evidence="2" id="KW-0812">Transmembrane</keyword>
<reference evidence="4 5" key="1">
    <citation type="submission" date="2016-02" db="EMBL/GenBank/DDBJ databases">
        <title>Genome sequence of Marichromatium gracile YL-28, a purple sulfur bacterium.</title>
        <authorList>
            <person name="Zhao C."/>
            <person name="Hong X."/>
            <person name="Chen S."/>
            <person name="Yang S."/>
        </authorList>
    </citation>
    <scope>NUCLEOTIDE SEQUENCE [LARGE SCALE GENOMIC DNA]</scope>
    <source>
        <strain evidence="4 5">YL28</strain>
    </source>
</reference>
<feature type="region of interest" description="Disordered" evidence="1">
    <location>
        <begin position="250"/>
        <end position="272"/>
    </location>
</feature>
<feature type="transmembrane region" description="Helical" evidence="2">
    <location>
        <begin position="12"/>
        <end position="35"/>
    </location>
</feature>
<dbReference type="Gene3D" id="3.40.50.300">
    <property type="entry name" value="P-loop containing nucleotide triphosphate hydrolases"/>
    <property type="match status" value="1"/>
</dbReference>
<protein>
    <submittedName>
        <fullName evidence="4">GTP-binding protein HSR1</fullName>
    </submittedName>
</protein>
<gene>
    <name evidence="4" type="ORF">AY586_12520</name>
</gene>
<feature type="transmembrane region" description="Helical" evidence="2">
    <location>
        <begin position="41"/>
        <end position="62"/>
    </location>
</feature>
<sequence length="512" mass="56793">MNPLLRWVGRWRALALAFWALPPLALLLAGGWWLYQQGMVFYWLLGGALCVLLGHGLMLLAARRERACLDAAHTGPDPDWTPGAVDAWAVVEQQLAELRPEDWPLGEGMRLGLLGQQTLERVARHFHPEVEQPLLELTLPHALLVIERASHDLRLSVTEQIPFSHTLTLGMLARLYRWKGFAERLYGLYRAGRWVASPTSALLAEALSRLRSRGYALARDELYAWVLREYVRKVGYYAIALYSGRLSLDETPGAAPPRLDESARDLDRSERESEADEPLRILVLGRANAGKSSLINALFGSLRLATDALPGTTREPTPLRLERDGLALGLVLDTPGLEQLDDAALHAAADTADMLLWVSPAHRPDRAAERARLDALRAHLAARPERPVPPLLLVLSHIDRLRPVREWAPPYDLNSAARPKAANIRAALEHASTDLAVPLPDAVPVALLPETAYNVDDALWSALLGRLDRASRARLLRVRGARQGGEDWRLLRRQLANAGRVLLRWPGGGRGD</sequence>
<dbReference type="PANTHER" id="PTHR42714">
    <property type="entry name" value="TRNA MODIFICATION GTPASE GTPBP3"/>
    <property type="match status" value="1"/>
</dbReference>
<dbReference type="InterPro" id="IPR027417">
    <property type="entry name" value="P-loop_NTPase"/>
</dbReference>
<accession>A0ABR5VG75</accession>
<comment type="caution">
    <text evidence="4">The sequence shown here is derived from an EMBL/GenBank/DDBJ whole genome shotgun (WGS) entry which is preliminary data.</text>
</comment>
<dbReference type="PANTHER" id="PTHR42714:SF2">
    <property type="entry name" value="TRNA MODIFICATION GTPASE GTPBP3, MITOCHONDRIAL"/>
    <property type="match status" value="1"/>
</dbReference>
<dbReference type="CDD" id="cd00882">
    <property type="entry name" value="Ras_like_GTPase"/>
    <property type="match status" value="1"/>
</dbReference>
<organism evidence="4 5">
    <name type="scientific">Marichromatium gracile</name>
    <name type="common">Chromatium gracile</name>
    <dbReference type="NCBI Taxonomy" id="1048"/>
    <lineage>
        <taxon>Bacteria</taxon>
        <taxon>Pseudomonadati</taxon>
        <taxon>Pseudomonadota</taxon>
        <taxon>Gammaproteobacteria</taxon>
        <taxon>Chromatiales</taxon>
        <taxon>Chromatiaceae</taxon>
        <taxon>Marichromatium</taxon>
    </lineage>
</organism>
<name>A0ABR5VG75_MARGR</name>
<keyword evidence="2" id="KW-0472">Membrane</keyword>
<dbReference type="Proteomes" id="UP000075766">
    <property type="component" value="Unassembled WGS sequence"/>
</dbReference>
<evidence type="ECO:0000313" key="5">
    <source>
        <dbReference type="Proteomes" id="UP000075766"/>
    </source>
</evidence>
<keyword evidence="2" id="KW-1133">Transmembrane helix</keyword>
<dbReference type="Pfam" id="PF01926">
    <property type="entry name" value="MMR_HSR1"/>
    <property type="match status" value="1"/>
</dbReference>
<keyword evidence="5" id="KW-1185">Reference proteome</keyword>
<dbReference type="EMBL" id="LSYU01000046">
    <property type="protein sequence ID" value="KXX64753.1"/>
    <property type="molecule type" value="Genomic_DNA"/>
</dbReference>